<feature type="domain" description="MGS-like" evidence="4">
    <location>
        <begin position="1"/>
        <end position="148"/>
    </location>
</feature>
<dbReference type="PROSITE" id="PS01335">
    <property type="entry name" value="METHYLGLYOXAL_SYNTH"/>
    <property type="match status" value="1"/>
</dbReference>
<dbReference type="SMART" id="SM00851">
    <property type="entry name" value="MGS"/>
    <property type="match status" value="1"/>
</dbReference>
<dbReference type="PROSITE" id="PS51855">
    <property type="entry name" value="MGS"/>
    <property type="match status" value="1"/>
</dbReference>
<dbReference type="InterPro" id="IPR011607">
    <property type="entry name" value="MGS-like_dom"/>
</dbReference>
<keyword evidence="2" id="KW-0456">Lyase</keyword>
<dbReference type="EC" id="4.2.3.3" evidence="2"/>
<dbReference type="PANTHER" id="PTHR30492:SF0">
    <property type="entry name" value="METHYLGLYOXAL SYNTHASE"/>
    <property type="match status" value="1"/>
</dbReference>
<protein>
    <recommendedName>
        <fullName evidence="2">Methylglyoxal synthase</fullName>
        <shortName evidence="2">MGS</shortName>
        <ecNumber evidence="2">4.2.3.3</ecNumber>
    </recommendedName>
</protein>
<feature type="binding site" evidence="2">
    <location>
        <begin position="36"/>
        <end position="39"/>
    </location>
    <ligand>
        <name>substrate</name>
    </ligand>
</feature>
<feature type="binding site" evidence="2">
    <location>
        <position position="14"/>
    </location>
    <ligand>
        <name>substrate</name>
    </ligand>
</feature>
<dbReference type="GO" id="GO:0019242">
    <property type="term" value="P:methylglyoxal biosynthetic process"/>
    <property type="evidence" value="ECO:0007669"/>
    <property type="project" value="UniProtKB-UniRule"/>
</dbReference>
<dbReference type="RefSeq" id="WP_188902317.1">
    <property type="nucleotide sequence ID" value="NZ_BMKS01000012.1"/>
</dbReference>
<dbReference type="HAMAP" id="MF_00549">
    <property type="entry name" value="Methylglyoxal_synth"/>
    <property type="match status" value="1"/>
</dbReference>
<gene>
    <name evidence="2" type="primary">mgsA</name>
    <name evidence="5" type="ORF">GCM10010964_33500</name>
</gene>
<dbReference type="GO" id="GO:0008929">
    <property type="term" value="F:methylglyoxal synthase activity"/>
    <property type="evidence" value="ECO:0007669"/>
    <property type="project" value="UniProtKB-UniRule"/>
</dbReference>
<feature type="active site" description="Proton donor/acceptor" evidence="2 3">
    <location>
        <position position="63"/>
    </location>
</feature>
<dbReference type="PANTHER" id="PTHR30492">
    <property type="entry name" value="METHYLGLYOXAL SYNTHASE"/>
    <property type="match status" value="1"/>
</dbReference>
<dbReference type="NCBIfam" id="NF003559">
    <property type="entry name" value="PRK05234.1"/>
    <property type="match status" value="1"/>
</dbReference>
<dbReference type="GO" id="GO:0005829">
    <property type="term" value="C:cytosol"/>
    <property type="evidence" value="ECO:0007669"/>
    <property type="project" value="TreeGrafter"/>
</dbReference>
<feature type="binding site" evidence="2">
    <location>
        <position position="10"/>
    </location>
    <ligand>
        <name>substrate</name>
    </ligand>
</feature>
<organism evidence="5 6">
    <name type="scientific">Caldovatus sediminis</name>
    <dbReference type="NCBI Taxonomy" id="2041189"/>
    <lineage>
        <taxon>Bacteria</taxon>
        <taxon>Pseudomonadati</taxon>
        <taxon>Pseudomonadota</taxon>
        <taxon>Alphaproteobacteria</taxon>
        <taxon>Acetobacterales</taxon>
        <taxon>Roseomonadaceae</taxon>
        <taxon>Caldovatus</taxon>
    </lineage>
</organism>
<dbReference type="SUPFAM" id="SSF52335">
    <property type="entry name" value="Methylglyoxal synthase-like"/>
    <property type="match status" value="1"/>
</dbReference>
<feature type="binding site" evidence="2">
    <location>
        <begin position="57"/>
        <end position="58"/>
    </location>
    <ligand>
        <name>substrate</name>
    </ligand>
</feature>
<evidence type="ECO:0000259" key="4">
    <source>
        <dbReference type="PROSITE" id="PS51855"/>
    </source>
</evidence>
<evidence type="ECO:0000256" key="3">
    <source>
        <dbReference type="PIRSR" id="PIRSR006614-1"/>
    </source>
</evidence>
<feature type="binding site" evidence="2">
    <location>
        <position position="90"/>
    </location>
    <ligand>
        <name>substrate</name>
    </ligand>
</feature>
<comment type="catalytic activity">
    <reaction evidence="2">
        <text>dihydroxyacetone phosphate = methylglyoxal + phosphate</text>
        <dbReference type="Rhea" id="RHEA:17937"/>
        <dbReference type="ChEBI" id="CHEBI:17158"/>
        <dbReference type="ChEBI" id="CHEBI:43474"/>
        <dbReference type="ChEBI" id="CHEBI:57642"/>
        <dbReference type="EC" id="4.2.3.3"/>
    </reaction>
</comment>
<keyword evidence="6" id="KW-1185">Reference proteome</keyword>
<accession>A0A8J3EDI5</accession>
<dbReference type="InterPro" id="IPR018148">
    <property type="entry name" value="Methylglyoxal_synth_AS"/>
</dbReference>
<evidence type="ECO:0000313" key="6">
    <source>
        <dbReference type="Proteomes" id="UP000597507"/>
    </source>
</evidence>
<dbReference type="Proteomes" id="UP000597507">
    <property type="component" value="Unassembled WGS sequence"/>
</dbReference>
<comment type="similarity">
    <text evidence="1 2">Belongs to the methylglyoxal synthase family.</text>
</comment>
<dbReference type="Gene3D" id="3.40.50.1380">
    <property type="entry name" value="Methylglyoxal synthase-like domain"/>
    <property type="match status" value="1"/>
</dbReference>
<sequence length="148" mass="15547">MPLTIAVIAHDASKPALVDWVGRHVEVLRPHRLVATGTTGARIRERHPDLSVETVLSGPLGGDQQIGARVAEGRVDAIVFLFDPLWAQPHEPDVRALIRIAALRDVPIAVNPATAELLAAALPRLAAAREASAAPTRDGAAPAAPPIT</sequence>
<dbReference type="InterPro" id="IPR036914">
    <property type="entry name" value="MGS-like_dom_sf"/>
</dbReference>
<proteinExistence type="inferred from homology"/>
<comment type="caution">
    <text evidence="5">The sequence shown here is derived from an EMBL/GenBank/DDBJ whole genome shotgun (WGS) entry which is preliminary data.</text>
</comment>
<evidence type="ECO:0000256" key="1">
    <source>
        <dbReference type="ARBA" id="ARBA00006287"/>
    </source>
</evidence>
<dbReference type="InterPro" id="IPR004363">
    <property type="entry name" value="Methylgl_synth"/>
</dbReference>
<evidence type="ECO:0000313" key="5">
    <source>
        <dbReference type="EMBL" id="GGG43398.1"/>
    </source>
</evidence>
<dbReference type="PIRSF" id="PIRSF006614">
    <property type="entry name" value="Methylglyox_syn"/>
    <property type="match status" value="1"/>
</dbReference>
<dbReference type="NCBIfam" id="TIGR00160">
    <property type="entry name" value="MGSA"/>
    <property type="match status" value="1"/>
</dbReference>
<comment type="function">
    <text evidence="2">Catalyzes the formation of methylglyoxal from dihydroxyacetone phosphate.</text>
</comment>
<dbReference type="EMBL" id="BMKS01000012">
    <property type="protein sequence ID" value="GGG43398.1"/>
    <property type="molecule type" value="Genomic_DNA"/>
</dbReference>
<evidence type="ECO:0000256" key="2">
    <source>
        <dbReference type="HAMAP-Rule" id="MF_00549"/>
    </source>
</evidence>
<name>A0A8J3EDI5_9PROT</name>
<dbReference type="Pfam" id="PF02142">
    <property type="entry name" value="MGS"/>
    <property type="match status" value="1"/>
</dbReference>
<dbReference type="AlphaFoldDB" id="A0A8J3EDI5"/>
<reference evidence="5 6" key="1">
    <citation type="journal article" date="2014" name="Int. J. Syst. Evol. Microbiol.">
        <title>Complete genome sequence of Corynebacterium casei LMG S-19264T (=DSM 44701T), isolated from a smear-ripened cheese.</title>
        <authorList>
            <consortium name="US DOE Joint Genome Institute (JGI-PGF)"/>
            <person name="Walter F."/>
            <person name="Albersmeier A."/>
            <person name="Kalinowski J."/>
            <person name="Ruckert C."/>
        </authorList>
    </citation>
    <scope>NUCLEOTIDE SEQUENCE [LARGE SCALE GENOMIC DNA]</scope>
    <source>
        <strain evidence="5 6">CGMCC 1.16330</strain>
    </source>
</reference>